<dbReference type="InterPro" id="IPR001708">
    <property type="entry name" value="YidC/ALB3/OXA1/COX18"/>
</dbReference>
<evidence type="ECO:0000256" key="7">
    <source>
        <dbReference type="ARBA" id="ARBA00023128"/>
    </source>
</evidence>
<dbReference type="GO" id="GO:0032979">
    <property type="term" value="P:protein insertion into mitochondrial inner membrane from matrix"/>
    <property type="evidence" value="ECO:0007669"/>
    <property type="project" value="TreeGrafter"/>
</dbReference>
<dbReference type="OrthoDB" id="2148490at2759"/>
<evidence type="ECO:0000256" key="2">
    <source>
        <dbReference type="ARBA" id="ARBA00009877"/>
    </source>
</evidence>
<dbReference type="PANTHER" id="PTHR12428">
    <property type="entry name" value="OXA1"/>
    <property type="match status" value="1"/>
</dbReference>
<evidence type="ECO:0000259" key="12">
    <source>
        <dbReference type="Pfam" id="PF02096"/>
    </source>
</evidence>
<keyword evidence="8 11" id="KW-0472">Membrane</keyword>
<dbReference type="NCBIfam" id="TIGR03592">
    <property type="entry name" value="yidC_oxa1_cterm"/>
    <property type="match status" value="1"/>
</dbReference>
<dbReference type="AlphaFoldDB" id="A0A8S1CQL1"/>
<evidence type="ECO:0000256" key="11">
    <source>
        <dbReference type="SAM" id="Phobius"/>
    </source>
</evidence>
<evidence type="ECO:0000256" key="6">
    <source>
        <dbReference type="ARBA" id="ARBA00022989"/>
    </source>
</evidence>
<dbReference type="PANTHER" id="PTHR12428:SF66">
    <property type="entry name" value="MITOCHONDRIAL INNER MEMBRANE PROTEIN OXA1L"/>
    <property type="match status" value="1"/>
</dbReference>
<evidence type="ECO:0000256" key="4">
    <source>
        <dbReference type="ARBA" id="ARBA00022792"/>
    </source>
</evidence>
<evidence type="ECO:0000256" key="9">
    <source>
        <dbReference type="RuleBase" id="RU003945"/>
    </source>
</evidence>
<reference evidence="13 14" key="1">
    <citation type="submission" date="2020-04" db="EMBL/GenBank/DDBJ databases">
        <authorList>
            <person name="Alioto T."/>
            <person name="Alioto T."/>
            <person name="Gomez Garrido J."/>
        </authorList>
    </citation>
    <scope>NUCLEOTIDE SEQUENCE [LARGE SCALE GENOMIC DNA]</scope>
</reference>
<keyword evidence="14" id="KW-1185">Reference proteome</keyword>
<sequence>MAAFVIPRAVNFAKIRHVTTVVSVFHNCEARSKNHTSVRHHSLSARRSHNNVLRLAMSTRSPGVFLAWRAASTTPDPNTFVKYSGPSTPPQSVQEKESFVSEVTLEDIPAPPELPVVEPELLNALGEPTLQSLGLGGWTPPGILQNCMEFLHVDCALPWWGAIMTGTLVARFVMFPLVVKAQQNSAKMNNNLPQMQVLQMKMSEARQSGNQLDAARYAQELMVFMREKDISPFKNMLVPLAQAPIFISFFVGLRKMANAPVESFHTGGIFWFTDLTVCDPYYILPVITSLTLWATIEVGTDTARLSSQNMHLMKYVLRAMPIIIFPFTMNFPAAVLCYWMSSNFISLVQVAFLKIPSVREYCNIENLITHDPNSLPRKNKGFVKGFKESWDNMKVTKEMEERARFNDSQFQKYGEGPIPKTYKFDPTRQRNAVAAKKRDK</sequence>
<keyword evidence="6 11" id="KW-1133">Transmembrane helix</keyword>
<evidence type="ECO:0000256" key="3">
    <source>
        <dbReference type="ARBA" id="ARBA00022692"/>
    </source>
</evidence>
<keyword evidence="7" id="KW-0496">Mitochondrion</keyword>
<comment type="similarity">
    <text evidence="2 9">Belongs to the OXA1/ALB3/YidC family.</text>
</comment>
<evidence type="ECO:0000313" key="14">
    <source>
        <dbReference type="Proteomes" id="UP000494165"/>
    </source>
</evidence>
<proteinExistence type="inferred from homology"/>
<feature type="transmembrane region" description="Helical" evidence="11">
    <location>
        <begin position="319"/>
        <end position="341"/>
    </location>
</feature>
<dbReference type="Proteomes" id="UP000494165">
    <property type="component" value="Unassembled WGS sequence"/>
</dbReference>
<name>A0A8S1CQL1_9INSE</name>
<dbReference type="GO" id="GO:0005743">
    <property type="term" value="C:mitochondrial inner membrane"/>
    <property type="evidence" value="ECO:0007669"/>
    <property type="project" value="UniProtKB-SubCell"/>
</dbReference>
<evidence type="ECO:0000256" key="5">
    <source>
        <dbReference type="ARBA" id="ARBA00022946"/>
    </source>
</evidence>
<organism evidence="13 14">
    <name type="scientific">Cloeon dipterum</name>
    <dbReference type="NCBI Taxonomy" id="197152"/>
    <lineage>
        <taxon>Eukaryota</taxon>
        <taxon>Metazoa</taxon>
        <taxon>Ecdysozoa</taxon>
        <taxon>Arthropoda</taxon>
        <taxon>Hexapoda</taxon>
        <taxon>Insecta</taxon>
        <taxon>Pterygota</taxon>
        <taxon>Palaeoptera</taxon>
        <taxon>Ephemeroptera</taxon>
        <taxon>Pisciforma</taxon>
        <taxon>Baetidae</taxon>
        <taxon>Cloeon</taxon>
    </lineage>
</organism>
<keyword evidence="4" id="KW-0999">Mitochondrion inner membrane</keyword>
<comment type="subcellular location">
    <subcellularLocation>
        <location evidence="9">Membrane</location>
        <topology evidence="9">Multi-pass membrane protein</topology>
    </subcellularLocation>
    <subcellularLocation>
        <location evidence="1">Mitochondrion inner membrane</location>
        <topology evidence="1">Multi-pass membrane protein</topology>
    </subcellularLocation>
</comment>
<evidence type="ECO:0000256" key="10">
    <source>
        <dbReference type="SAM" id="MobiDB-lite"/>
    </source>
</evidence>
<evidence type="ECO:0000313" key="13">
    <source>
        <dbReference type="EMBL" id="CAB3370105.1"/>
    </source>
</evidence>
<accession>A0A8S1CQL1</accession>
<keyword evidence="5" id="KW-0809">Transit peptide</keyword>
<dbReference type="InterPro" id="IPR028055">
    <property type="entry name" value="YidC/Oxa/ALB_C"/>
</dbReference>
<evidence type="ECO:0000256" key="1">
    <source>
        <dbReference type="ARBA" id="ARBA00004448"/>
    </source>
</evidence>
<feature type="domain" description="Membrane insertase YidC/Oxa/ALB C-terminal" evidence="12">
    <location>
        <begin position="159"/>
        <end position="353"/>
    </location>
</feature>
<keyword evidence="3 9" id="KW-0812">Transmembrane</keyword>
<feature type="transmembrane region" description="Helical" evidence="11">
    <location>
        <begin position="157"/>
        <end position="179"/>
    </location>
</feature>
<gene>
    <name evidence="13" type="ORF">CLODIP_2_CD12114</name>
</gene>
<comment type="caution">
    <text evidence="13">The sequence shown here is derived from an EMBL/GenBank/DDBJ whole genome shotgun (WGS) entry which is preliminary data.</text>
</comment>
<dbReference type="Pfam" id="PF02096">
    <property type="entry name" value="60KD_IMP"/>
    <property type="match status" value="1"/>
</dbReference>
<feature type="region of interest" description="Disordered" evidence="10">
    <location>
        <begin position="406"/>
        <end position="440"/>
    </location>
</feature>
<dbReference type="GO" id="GO:0032977">
    <property type="term" value="F:membrane insertase activity"/>
    <property type="evidence" value="ECO:0007669"/>
    <property type="project" value="InterPro"/>
</dbReference>
<evidence type="ECO:0000256" key="8">
    <source>
        <dbReference type="ARBA" id="ARBA00023136"/>
    </source>
</evidence>
<dbReference type="EMBL" id="CADEPI010000050">
    <property type="protein sequence ID" value="CAB3370105.1"/>
    <property type="molecule type" value="Genomic_DNA"/>
</dbReference>
<protein>
    <recommendedName>
        <fullName evidence="12">Membrane insertase YidC/Oxa/ALB C-terminal domain-containing protein</fullName>
    </recommendedName>
</protein>
<dbReference type="CDD" id="cd20069">
    <property type="entry name" value="5TM_Oxa1-like"/>
    <property type="match status" value="1"/>
</dbReference>